<name>A0AC61TSI7_9CAUD</name>
<protein>
    <submittedName>
        <fullName evidence="1">PD-(D/E)XK nuclease</fullName>
    </submittedName>
</protein>
<accession>A0AC61TSI7</accession>
<dbReference type="EMBL" id="OL473597">
    <property type="protein sequence ID" value="UNH61195.1"/>
    <property type="molecule type" value="Genomic_DNA"/>
</dbReference>
<organism evidence="1 2">
    <name type="scientific">Synechococcus phage S-SZBM1</name>
    <dbReference type="NCBI Taxonomy" id="2926475"/>
    <lineage>
        <taxon>Viruses</taxon>
        <taxon>Duplodnaviria</taxon>
        <taxon>Heunggongvirae</taxon>
        <taxon>Uroviricota</taxon>
        <taxon>Caudoviricetes</taxon>
        <taxon>Pantevenvirales</taxon>
        <taxon>Kyanoviridae</taxon>
        <taxon>Shenzhenivirus</taxon>
        <taxon>Shenzhenivirus sszbm1</taxon>
    </lineage>
</organism>
<reference evidence="1" key="1">
    <citation type="submission" date="2021-11" db="EMBL/GenBank/DDBJ databases">
        <authorList>
            <person name="Rong C."/>
            <person name="Yang Y."/>
            <person name="Li S."/>
            <person name="Zhou K."/>
            <person name="Xu Y."/>
            <person name="Zhang R."/>
            <person name="Zhang Y."/>
        </authorList>
    </citation>
    <scope>NUCLEOTIDE SEQUENCE</scope>
</reference>
<dbReference type="Proteomes" id="UP000829362">
    <property type="component" value="Segment"/>
</dbReference>
<gene>
    <name evidence="1" type="ORF">SSZBM1_78</name>
</gene>
<evidence type="ECO:0000313" key="1">
    <source>
        <dbReference type="EMBL" id="UNH61195.1"/>
    </source>
</evidence>
<proteinExistence type="predicted"/>
<sequence length="214" mass="25226">MELESQSVNGLRFYQTPDGKWFPSVTTVVGHHGKQKIFEWEERVGYSKAEEIRRSASWRGTKYHAIVEHYLNNDFEKVKESKGLPSYLFGFSRKIIDRIDNIHLLEAPLYSNDLRIAGRVDCIAEFDGELAIIDFKTTKELKKISWLEKYFVQEAAYAYMYWERTNCEVKKLVTLSVAENGETQVEQRYDKVPYVDTLCEWIKEFRYYMGGLNK</sequence>
<keyword evidence="2" id="KW-1185">Reference proteome</keyword>
<evidence type="ECO:0000313" key="2">
    <source>
        <dbReference type="Proteomes" id="UP000829362"/>
    </source>
</evidence>